<dbReference type="PANTHER" id="PTHR30523">
    <property type="entry name" value="PHOSPHOENOLPYRUVATE CARBOXYLASE"/>
    <property type="match status" value="1"/>
</dbReference>
<dbReference type="GO" id="GO:0005829">
    <property type="term" value="C:cytosol"/>
    <property type="evidence" value="ECO:0007669"/>
    <property type="project" value="TreeGrafter"/>
</dbReference>
<evidence type="ECO:0000256" key="9">
    <source>
        <dbReference type="ARBA" id="ARBA00048995"/>
    </source>
</evidence>
<dbReference type="PANTHER" id="PTHR30523:SF33">
    <property type="entry name" value="PHOSPHOENOLPYRUVATE CARBOXYLASE 3"/>
    <property type="match status" value="1"/>
</dbReference>
<dbReference type="HAMAP" id="MF_00595">
    <property type="entry name" value="PEPcase_type1"/>
    <property type="match status" value="1"/>
</dbReference>
<dbReference type="EMBL" id="JBGBPQ010000023">
    <property type="protein sequence ID" value="KAL1500657.1"/>
    <property type="molecule type" value="Genomic_DNA"/>
</dbReference>
<accession>A0AB34IN59</accession>
<evidence type="ECO:0000256" key="8">
    <source>
        <dbReference type="ARBA" id="ARBA00023300"/>
    </source>
</evidence>
<dbReference type="InterPro" id="IPR022805">
    <property type="entry name" value="PEP_COase_bac/pln-type"/>
</dbReference>
<feature type="region of interest" description="Disordered" evidence="12">
    <location>
        <begin position="23"/>
        <end position="43"/>
    </location>
</feature>
<evidence type="ECO:0000313" key="13">
    <source>
        <dbReference type="EMBL" id="KAL1500657.1"/>
    </source>
</evidence>
<proteinExistence type="inferred from homology"/>
<evidence type="ECO:0000313" key="14">
    <source>
        <dbReference type="Proteomes" id="UP001515480"/>
    </source>
</evidence>
<dbReference type="GO" id="GO:0015977">
    <property type="term" value="P:carbon fixation"/>
    <property type="evidence" value="ECO:0007669"/>
    <property type="project" value="UniProtKB-KW"/>
</dbReference>
<keyword evidence="8" id="KW-0120">Carbon dioxide fixation</keyword>
<evidence type="ECO:0000256" key="10">
    <source>
        <dbReference type="PROSITE-ProRule" id="PRU10111"/>
    </source>
</evidence>
<comment type="cofactor">
    <cofactor evidence="1">
        <name>Mg(2+)</name>
        <dbReference type="ChEBI" id="CHEBI:18420"/>
    </cofactor>
</comment>
<dbReference type="Pfam" id="PF00311">
    <property type="entry name" value="PEPcase"/>
    <property type="match status" value="1"/>
</dbReference>
<keyword evidence="7" id="KW-0456">Lyase</keyword>
<dbReference type="PRINTS" id="PR00150">
    <property type="entry name" value="PEPCARBXLASE"/>
</dbReference>
<comment type="similarity">
    <text evidence="3">Belongs to the PEPCase type 1 family.</text>
</comment>
<dbReference type="GO" id="GO:0006099">
    <property type="term" value="P:tricarboxylic acid cycle"/>
    <property type="evidence" value="ECO:0007669"/>
    <property type="project" value="InterPro"/>
</dbReference>
<reference evidence="13 14" key="1">
    <citation type="journal article" date="2024" name="Science">
        <title>Giant polyketide synthase enzymes in the biosynthesis of giant marine polyether toxins.</title>
        <authorList>
            <person name="Fallon T.R."/>
            <person name="Shende V.V."/>
            <person name="Wierzbicki I.H."/>
            <person name="Pendleton A.L."/>
            <person name="Watervoot N.F."/>
            <person name="Auber R.P."/>
            <person name="Gonzalez D.J."/>
            <person name="Wisecaver J.H."/>
            <person name="Moore B.S."/>
        </authorList>
    </citation>
    <scope>NUCLEOTIDE SEQUENCE [LARGE SCALE GENOMIC DNA]</scope>
    <source>
        <strain evidence="13 14">12B1</strain>
    </source>
</reference>
<dbReference type="AlphaFoldDB" id="A0AB34IN59"/>
<comment type="catalytic activity">
    <reaction evidence="9">
        <text>oxaloacetate + phosphate = phosphoenolpyruvate + hydrogencarbonate</text>
        <dbReference type="Rhea" id="RHEA:28370"/>
        <dbReference type="ChEBI" id="CHEBI:16452"/>
        <dbReference type="ChEBI" id="CHEBI:17544"/>
        <dbReference type="ChEBI" id="CHEBI:43474"/>
        <dbReference type="ChEBI" id="CHEBI:58702"/>
        <dbReference type="EC" id="4.1.1.31"/>
    </reaction>
</comment>
<dbReference type="InterPro" id="IPR018129">
    <property type="entry name" value="PEP_COase_Lys_AS"/>
</dbReference>
<evidence type="ECO:0000256" key="12">
    <source>
        <dbReference type="SAM" id="MobiDB-lite"/>
    </source>
</evidence>
<dbReference type="SUPFAM" id="SSF51621">
    <property type="entry name" value="Phosphoenolpyruvate/pyruvate domain"/>
    <property type="match status" value="1"/>
</dbReference>
<dbReference type="EC" id="4.1.1.31" evidence="4"/>
<evidence type="ECO:0000256" key="1">
    <source>
        <dbReference type="ARBA" id="ARBA00001946"/>
    </source>
</evidence>
<name>A0AB34IN59_PRYPA</name>
<gene>
    <name evidence="13" type="ORF">AB1Y20_013305</name>
</gene>
<dbReference type="InterPro" id="IPR015813">
    <property type="entry name" value="Pyrv/PenolPyrv_kinase-like_dom"/>
</dbReference>
<feature type="active site" evidence="10">
    <location>
        <position position="158"/>
    </location>
</feature>
<evidence type="ECO:0000256" key="7">
    <source>
        <dbReference type="ARBA" id="ARBA00023239"/>
    </source>
</evidence>
<keyword evidence="14" id="KW-1185">Reference proteome</keyword>
<comment type="subcellular location">
    <subcellularLocation>
        <location evidence="2">Cytoplasm</location>
    </subcellularLocation>
</comment>
<dbReference type="InterPro" id="IPR033129">
    <property type="entry name" value="PEPCASE_His_AS"/>
</dbReference>
<feature type="active site" evidence="11">
    <location>
        <position position="603"/>
    </location>
</feature>
<dbReference type="GO" id="GO:0008964">
    <property type="term" value="F:phosphoenolpyruvate carboxylase activity"/>
    <property type="evidence" value="ECO:0007669"/>
    <property type="project" value="UniProtKB-EC"/>
</dbReference>
<evidence type="ECO:0000256" key="6">
    <source>
        <dbReference type="ARBA" id="ARBA00022842"/>
    </source>
</evidence>
<evidence type="ECO:0000256" key="5">
    <source>
        <dbReference type="ARBA" id="ARBA00022490"/>
    </source>
</evidence>
<dbReference type="Proteomes" id="UP001515480">
    <property type="component" value="Unassembled WGS sequence"/>
</dbReference>
<dbReference type="Gene3D" id="1.20.1440.90">
    <property type="entry name" value="Phosphoenolpyruvate/pyruvate domain"/>
    <property type="match status" value="1"/>
</dbReference>
<evidence type="ECO:0000256" key="2">
    <source>
        <dbReference type="ARBA" id="ARBA00004496"/>
    </source>
</evidence>
<evidence type="ECO:0000256" key="4">
    <source>
        <dbReference type="ARBA" id="ARBA00012305"/>
    </source>
</evidence>
<organism evidence="13 14">
    <name type="scientific">Prymnesium parvum</name>
    <name type="common">Toxic golden alga</name>
    <dbReference type="NCBI Taxonomy" id="97485"/>
    <lineage>
        <taxon>Eukaryota</taxon>
        <taxon>Haptista</taxon>
        <taxon>Haptophyta</taxon>
        <taxon>Prymnesiophyceae</taxon>
        <taxon>Prymnesiales</taxon>
        <taxon>Prymnesiaceae</taxon>
        <taxon>Prymnesium</taxon>
    </lineage>
</organism>
<dbReference type="PROSITE" id="PS00393">
    <property type="entry name" value="PEPCASE_2"/>
    <property type="match status" value="1"/>
</dbReference>
<keyword evidence="5" id="KW-0963">Cytoplasm</keyword>
<sequence>MPNNVSLLRQTFLDALREHNAAGTASIPSGKMDESNVDEAQGGTRLSAEQTQFLELVESPDSSLATLAARVDDMSPEVILACASLSAELLNHCNLSESHDKLSTWKAILRADASSAHEGSSLPTFQACYNKMSNAGVAPEAIRNALISQKVDLVLTAHPTEAQRRTILLKHKRIVELLEEHNLLSAKGTPGELARLTELIKRELRSAWRTSCIRRSKPSAEGEARNGMAVIEETLWRALPEHYRRIDRMLVENGLAPLPNDAAPVQISSWMGGDRDGNPNVTSTVTRRVVTLLRSRAADLYYADIDTLLFELSHNGPITEEMRMIVEECTAAAGDRKSSSSTKVFGVHSDYGVAKVFQTGVPDDEPYRIVLMSVRRRLYKTKEIMDKLYMGEITVEQAKSNPDVYHSKEELLKPLLVMYRSLVQVGDGIIAEGTLLDLVRRVNTFGIALTRLDCRQESERHAEALAEITSYLGLGSYLEWDEERRCSWIEEELLSKRPLLPADMPMSDKVREVIDTFRALVDLPPECLGAYVISMSHYASDVLAVRLLQKAVGVASPMRVVPLFETRDDLQAAPVVMRRVLSSKAYDHGGHHEIMLGYSDSSKDAGKLASLWELHCAQEMLLEEGKKAGVSINFFHGRGGSIGRGGGPQHLALLSQPAGSINGSYRVTVQGEQINAFFGAHSLAVHTLQSFAVSVLEHTIAPPPLPTPEQRAIMQKLADDSAALFQQVIYKSAGGVLPKYFHTASPSSALASMNLGSRPAKRKAAGGIETLRAIPWVFAWTQMRLHLPVWLGGGAALTAMAASEEGLAALRAMYAGWPFFRGLVDLVELEISKADPLISEYYEAKCCMSDSNLTDLGKELRAGLAEATATFLKIAGKDSLLAGQPRTKEAFAYRKPYLNALHAIQGEVMGRLRASTAPPETSPEYRQLNDAMIISVQGIAAGMQNTG</sequence>
<evidence type="ECO:0000256" key="3">
    <source>
        <dbReference type="ARBA" id="ARBA00008346"/>
    </source>
</evidence>
<protein>
    <recommendedName>
        <fullName evidence="4">phosphoenolpyruvate carboxylase</fullName>
        <ecNumber evidence="4">4.1.1.31</ecNumber>
    </recommendedName>
</protein>
<dbReference type="PROSITE" id="PS00781">
    <property type="entry name" value="PEPCASE_1"/>
    <property type="match status" value="1"/>
</dbReference>
<dbReference type="InterPro" id="IPR021135">
    <property type="entry name" value="PEP_COase"/>
</dbReference>
<comment type="caution">
    <text evidence="13">The sequence shown here is derived from an EMBL/GenBank/DDBJ whole genome shotgun (WGS) entry which is preliminary data.</text>
</comment>
<keyword evidence="6" id="KW-0460">Magnesium</keyword>
<evidence type="ECO:0000256" key="11">
    <source>
        <dbReference type="PROSITE-ProRule" id="PRU10112"/>
    </source>
</evidence>